<keyword evidence="7 12" id="KW-0378">Hydrolase</keyword>
<evidence type="ECO:0000256" key="1">
    <source>
        <dbReference type="ARBA" id="ARBA00009518"/>
    </source>
</evidence>
<evidence type="ECO:0000256" key="8">
    <source>
        <dbReference type="ARBA" id="ARBA00022842"/>
    </source>
</evidence>
<evidence type="ECO:0000313" key="14">
    <source>
        <dbReference type="EMBL" id="OGY27547.1"/>
    </source>
</evidence>
<keyword evidence="6 12" id="KW-0227">DNA damage</keyword>
<keyword evidence="8 12" id="KW-0460">Magnesium</keyword>
<comment type="catalytic activity">
    <reaction evidence="12">
        <text>Endonucleolytic cleavage at a junction such as a reciprocal single-stranded crossover between two homologous DNA duplexes (Holliday junction).</text>
        <dbReference type="EC" id="3.1.21.10"/>
    </reaction>
</comment>
<comment type="subcellular location">
    <subcellularLocation>
        <location evidence="12">Cytoplasm</location>
    </subcellularLocation>
</comment>
<dbReference type="EC" id="3.1.21.10" evidence="12"/>
<evidence type="ECO:0000313" key="15">
    <source>
        <dbReference type="Proteomes" id="UP000176645"/>
    </source>
</evidence>
<evidence type="ECO:0000256" key="10">
    <source>
        <dbReference type="ARBA" id="ARBA00023172"/>
    </source>
</evidence>
<feature type="region of interest" description="Disordered" evidence="13">
    <location>
        <begin position="23"/>
        <end position="46"/>
    </location>
</feature>
<evidence type="ECO:0000256" key="13">
    <source>
        <dbReference type="SAM" id="MobiDB-lite"/>
    </source>
</evidence>
<feature type="active site" evidence="12">
    <location>
        <position position="98"/>
    </location>
</feature>
<dbReference type="GO" id="GO:0006310">
    <property type="term" value="P:DNA recombination"/>
    <property type="evidence" value="ECO:0007669"/>
    <property type="project" value="UniProtKB-UniRule"/>
</dbReference>
<dbReference type="InterPro" id="IPR036397">
    <property type="entry name" value="RNaseH_sf"/>
</dbReference>
<dbReference type="GO" id="GO:0048476">
    <property type="term" value="C:Holliday junction resolvase complex"/>
    <property type="evidence" value="ECO:0007669"/>
    <property type="project" value="UniProtKB-UniRule"/>
</dbReference>
<keyword evidence="11 12" id="KW-0234">DNA repair</keyword>
<keyword evidence="5 12" id="KW-0255">Endonuclease</keyword>
<dbReference type="GO" id="GO:0003677">
    <property type="term" value="F:DNA binding"/>
    <property type="evidence" value="ECO:0007669"/>
    <property type="project" value="UniProtKB-KW"/>
</dbReference>
<evidence type="ECO:0000256" key="9">
    <source>
        <dbReference type="ARBA" id="ARBA00023125"/>
    </source>
</evidence>
<dbReference type="HAMAP" id="MF_00034">
    <property type="entry name" value="RuvC"/>
    <property type="match status" value="1"/>
</dbReference>
<protein>
    <recommendedName>
        <fullName evidence="12">Crossover junction endodeoxyribonuclease RuvC</fullName>
        <ecNumber evidence="12">3.1.21.10</ecNumber>
    </recommendedName>
    <alternativeName>
        <fullName evidence="12">Holliday junction nuclease RuvC</fullName>
    </alternativeName>
    <alternativeName>
        <fullName evidence="12">Holliday junction resolvase RuvC</fullName>
    </alternativeName>
</protein>
<dbReference type="GO" id="GO:0008821">
    <property type="term" value="F:crossover junction DNA endonuclease activity"/>
    <property type="evidence" value="ECO:0007669"/>
    <property type="project" value="UniProtKB-UniRule"/>
</dbReference>
<dbReference type="AlphaFoldDB" id="A0A1G1WJY6"/>
<feature type="active site" evidence="12">
    <location>
        <position position="183"/>
    </location>
</feature>
<dbReference type="PANTHER" id="PTHR30194">
    <property type="entry name" value="CROSSOVER JUNCTION ENDODEOXYRIBONUCLEASE RUVC"/>
    <property type="match status" value="1"/>
</dbReference>
<proteinExistence type="inferred from homology"/>
<gene>
    <name evidence="12" type="primary">ruvC</name>
    <name evidence="14" type="ORF">A2Z42_03050</name>
</gene>
<evidence type="ECO:0000256" key="2">
    <source>
        <dbReference type="ARBA" id="ARBA00022490"/>
    </source>
</evidence>
<evidence type="ECO:0000256" key="11">
    <source>
        <dbReference type="ARBA" id="ARBA00023204"/>
    </source>
</evidence>
<feature type="binding site" evidence="12">
    <location>
        <position position="98"/>
    </location>
    <ligand>
        <name>Mg(2+)</name>
        <dbReference type="ChEBI" id="CHEBI:18420"/>
        <label>2</label>
    </ligand>
</feature>
<dbReference type="GO" id="GO:0000287">
    <property type="term" value="F:magnesium ion binding"/>
    <property type="evidence" value="ECO:0007669"/>
    <property type="project" value="UniProtKB-UniRule"/>
</dbReference>
<feature type="binding site" evidence="12">
    <location>
        <position position="7"/>
    </location>
    <ligand>
        <name>Mg(2+)</name>
        <dbReference type="ChEBI" id="CHEBI:18420"/>
        <label>1</label>
    </ligand>
</feature>
<dbReference type="GO" id="GO:0005737">
    <property type="term" value="C:cytoplasm"/>
    <property type="evidence" value="ECO:0007669"/>
    <property type="project" value="UniProtKB-SubCell"/>
</dbReference>
<dbReference type="CDD" id="cd16962">
    <property type="entry name" value="RuvC"/>
    <property type="match status" value="1"/>
</dbReference>
<accession>A0A1G1WJY6</accession>
<dbReference type="PANTHER" id="PTHR30194:SF3">
    <property type="entry name" value="CROSSOVER JUNCTION ENDODEOXYRIBONUCLEASE RUVC"/>
    <property type="match status" value="1"/>
</dbReference>
<evidence type="ECO:0000256" key="12">
    <source>
        <dbReference type="HAMAP-Rule" id="MF_00034"/>
    </source>
</evidence>
<evidence type="ECO:0000256" key="4">
    <source>
        <dbReference type="ARBA" id="ARBA00022723"/>
    </source>
</evidence>
<evidence type="ECO:0000256" key="7">
    <source>
        <dbReference type="ARBA" id="ARBA00022801"/>
    </source>
</evidence>
<comment type="similarity">
    <text evidence="1 12">Belongs to the RuvC family.</text>
</comment>
<sequence>MIILGIDPGTATTGWGIIKKTENIKHPPARSRQAKRAGRAAENKKSSSLRASGYSLSLIGFGCILTDPKEEMGKRLLNLKKSLQNIIKNHRPEKIVVEKIFFGANSTSALSVGQARGVVLLVAAESKLPIFEYTGLEVKLTVADHGRADKKAIQTAVRRHLGINRLPHPQDQLGRRAFTFRDDAYDAVAATICHVIKQRTASSEQQTTNKG</sequence>
<keyword evidence="3 12" id="KW-0540">Nuclease</keyword>
<evidence type="ECO:0000256" key="5">
    <source>
        <dbReference type="ARBA" id="ARBA00022759"/>
    </source>
</evidence>
<dbReference type="Pfam" id="PF02075">
    <property type="entry name" value="RuvC"/>
    <property type="match status" value="1"/>
</dbReference>
<dbReference type="Proteomes" id="UP000176645">
    <property type="component" value="Unassembled WGS sequence"/>
</dbReference>
<comment type="cofactor">
    <cofactor evidence="12">
        <name>Mg(2+)</name>
        <dbReference type="ChEBI" id="CHEBI:18420"/>
    </cofactor>
    <text evidence="12">Binds 2 Mg(2+) ion per subunit.</text>
</comment>
<keyword evidence="9 12" id="KW-0238">DNA-binding</keyword>
<dbReference type="InterPro" id="IPR012337">
    <property type="entry name" value="RNaseH-like_sf"/>
</dbReference>
<feature type="active site" evidence="12">
    <location>
        <position position="7"/>
    </location>
</feature>
<dbReference type="EMBL" id="MHCU01000033">
    <property type="protein sequence ID" value="OGY27547.1"/>
    <property type="molecule type" value="Genomic_DNA"/>
</dbReference>
<feature type="binding site" evidence="12">
    <location>
        <position position="183"/>
    </location>
    <ligand>
        <name>Mg(2+)</name>
        <dbReference type="ChEBI" id="CHEBI:18420"/>
        <label>1</label>
    </ligand>
</feature>
<evidence type="ECO:0000256" key="6">
    <source>
        <dbReference type="ARBA" id="ARBA00022763"/>
    </source>
</evidence>
<dbReference type="SUPFAM" id="SSF53098">
    <property type="entry name" value="Ribonuclease H-like"/>
    <property type="match status" value="2"/>
</dbReference>
<dbReference type="Gene3D" id="3.30.420.10">
    <property type="entry name" value="Ribonuclease H-like superfamily/Ribonuclease H"/>
    <property type="match status" value="1"/>
</dbReference>
<reference evidence="14 15" key="1">
    <citation type="journal article" date="2016" name="Nat. Commun.">
        <title>Thousands of microbial genomes shed light on interconnected biogeochemical processes in an aquifer system.</title>
        <authorList>
            <person name="Anantharaman K."/>
            <person name="Brown C.T."/>
            <person name="Hug L.A."/>
            <person name="Sharon I."/>
            <person name="Castelle C.J."/>
            <person name="Probst A.J."/>
            <person name="Thomas B.C."/>
            <person name="Singh A."/>
            <person name="Wilkins M.J."/>
            <person name="Karaoz U."/>
            <person name="Brodie E.L."/>
            <person name="Williams K.H."/>
            <person name="Hubbard S.S."/>
            <person name="Banfield J.F."/>
        </authorList>
    </citation>
    <scope>NUCLEOTIDE SEQUENCE [LARGE SCALE GENOMIC DNA]</scope>
</reference>
<keyword evidence="4 12" id="KW-0479">Metal-binding</keyword>
<keyword evidence="10 12" id="KW-0233">DNA recombination</keyword>
<feature type="compositionally biased region" description="Basic residues" evidence="13">
    <location>
        <begin position="27"/>
        <end position="38"/>
    </location>
</feature>
<comment type="subunit">
    <text evidence="12">Homodimer which binds Holliday junction (HJ) DNA. The HJ becomes 2-fold symmetrical on binding to RuvC with unstacked arms; it has a different conformation from HJ DNA in complex with RuvA. In the full resolvosome a probable DNA-RuvA(4)-RuvB(12)-RuvC(2) complex forms which resolves the HJ.</text>
</comment>
<name>A0A1G1WJY6_9BACT</name>
<keyword evidence="2 12" id="KW-0963">Cytoplasm</keyword>
<dbReference type="GO" id="GO:0006281">
    <property type="term" value="P:DNA repair"/>
    <property type="evidence" value="ECO:0007669"/>
    <property type="project" value="UniProtKB-UniRule"/>
</dbReference>
<evidence type="ECO:0000256" key="3">
    <source>
        <dbReference type="ARBA" id="ARBA00022722"/>
    </source>
</evidence>
<dbReference type="InterPro" id="IPR002176">
    <property type="entry name" value="X-over_junc_endoDNase_RuvC"/>
</dbReference>
<comment type="caution">
    <text evidence="14">The sequence shown here is derived from an EMBL/GenBank/DDBJ whole genome shotgun (WGS) entry which is preliminary data.</text>
</comment>
<comment type="function">
    <text evidence="12">The RuvA-RuvB-RuvC complex processes Holliday junction (HJ) DNA during genetic recombination and DNA repair. Endonuclease that resolves HJ intermediates. Cleaves cruciform DNA by making single-stranded nicks across the HJ at symmetrical positions within the homologous arms, yielding a 5'-phosphate and a 3'-hydroxyl group; requires a central core of homology in the junction. The consensus cleavage sequence is 5'-(A/T)TT(C/G)-3'. Cleavage occurs on the 3'-side of the TT dinucleotide at the point of strand exchange. HJ branch migration catalyzed by RuvA-RuvB allows RuvC to scan DNA until it finds its consensus sequence, where it cleaves and resolves the cruciform DNA.</text>
</comment>
<organism evidence="14 15">
    <name type="scientific">Candidatus Woykebacteria bacterium RBG_19FT_COMBO_43_10</name>
    <dbReference type="NCBI Taxonomy" id="1802598"/>
    <lineage>
        <taxon>Bacteria</taxon>
        <taxon>Candidatus Woykeibacteriota</taxon>
    </lineage>
</organism>